<comment type="similarity">
    <text evidence="12 13">Belongs to the TonB-dependent receptor family.</text>
</comment>
<keyword evidence="4" id="KW-0410">Iron transport</keyword>
<dbReference type="GO" id="GO:0015344">
    <property type="term" value="F:siderophore uptake transmembrane transporter activity"/>
    <property type="evidence" value="ECO:0007669"/>
    <property type="project" value="TreeGrafter"/>
</dbReference>
<dbReference type="InterPro" id="IPR000531">
    <property type="entry name" value="Beta-barrel_TonB"/>
</dbReference>
<evidence type="ECO:0000256" key="12">
    <source>
        <dbReference type="PROSITE-ProRule" id="PRU01360"/>
    </source>
</evidence>
<keyword evidence="11 12" id="KW-0998">Cell outer membrane</keyword>
<dbReference type="PANTHER" id="PTHR32552">
    <property type="entry name" value="FERRICHROME IRON RECEPTOR-RELATED"/>
    <property type="match status" value="1"/>
</dbReference>
<evidence type="ECO:0000256" key="6">
    <source>
        <dbReference type="ARBA" id="ARBA00022729"/>
    </source>
</evidence>
<evidence type="ECO:0000259" key="15">
    <source>
        <dbReference type="Pfam" id="PF07715"/>
    </source>
</evidence>
<organism evidence="16 17">
    <name type="scientific">Paucihalobacter ruber</name>
    <dbReference type="NCBI Taxonomy" id="2567861"/>
    <lineage>
        <taxon>Bacteria</taxon>
        <taxon>Pseudomonadati</taxon>
        <taxon>Bacteroidota</taxon>
        <taxon>Flavobacteriia</taxon>
        <taxon>Flavobacteriales</taxon>
        <taxon>Flavobacteriaceae</taxon>
        <taxon>Paucihalobacter</taxon>
    </lineage>
</organism>
<keyword evidence="17" id="KW-1185">Reference proteome</keyword>
<dbReference type="InterPro" id="IPR036942">
    <property type="entry name" value="Beta-barrel_TonB_sf"/>
</dbReference>
<proteinExistence type="inferred from homology"/>
<dbReference type="Gene3D" id="2.40.170.20">
    <property type="entry name" value="TonB-dependent receptor, beta-barrel domain"/>
    <property type="match status" value="1"/>
</dbReference>
<evidence type="ECO:0000313" key="16">
    <source>
        <dbReference type="EMBL" id="TPV33765.1"/>
    </source>
</evidence>
<dbReference type="OrthoDB" id="9782587at2"/>
<dbReference type="Gene3D" id="2.170.130.10">
    <property type="entry name" value="TonB-dependent receptor, plug domain"/>
    <property type="match status" value="1"/>
</dbReference>
<keyword evidence="5 12" id="KW-0812">Transmembrane</keyword>
<keyword evidence="9 13" id="KW-0798">TonB box</keyword>
<evidence type="ECO:0000256" key="8">
    <source>
        <dbReference type="ARBA" id="ARBA00023065"/>
    </source>
</evidence>
<evidence type="ECO:0000256" key="3">
    <source>
        <dbReference type="ARBA" id="ARBA00022452"/>
    </source>
</evidence>
<dbReference type="InterPro" id="IPR012910">
    <property type="entry name" value="Plug_dom"/>
</dbReference>
<evidence type="ECO:0000256" key="11">
    <source>
        <dbReference type="ARBA" id="ARBA00023237"/>
    </source>
</evidence>
<dbReference type="AlphaFoldDB" id="A0A506PK66"/>
<keyword evidence="2 12" id="KW-0813">Transport</keyword>
<accession>A0A506PK66</accession>
<evidence type="ECO:0000256" key="1">
    <source>
        <dbReference type="ARBA" id="ARBA00004571"/>
    </source>
</evidence>
<evidence type="ECO:0000259" key="14">
    <source>
        <dbReference type="Pfam" id="PF00593"/>
    </source>
</evidence>
<feature type="domain" description="TonB-dependent receptor plug" evidence="15">
    <location>
        <begin position="42"/>
        <end position="149"/>
    </location>
</feature>
<protein>
    <submittedName>
        <fullName evidence="16">TonB-dependent receptor</fullName>
    </submittedName>
</protein>
<name>A0A506PK66_9FLAO</name>
<dbReference type="RefSeq" id="WP_140989631.1">
    <property type="nucleotide sequence ID" value="NZ_VHIQ01000003.1"/>
</dbReference>
<comment type="caution">
    <text evidence="16">The sequence shown here is derived from an EMBL/GenBank/DDBJ whole genome shotgun (WGS) entry which is preliminary data.</text>
</comment>
<sequence length="688" mass="76652">MKYFFCLTVFILLKVNVFSQTQKDTTQLSEITLVKEAGTKYQNTAISVSQLSAADLQKNDGVIITSALNSIPGVYMQQGNLNTNRITIRGIGARSQFSTNRITTYFEDIPLTNAEGESVIEDIDVENLGGIEVLKGPNNSIYGSGLGGVILLKSKPIINNFVQNITQVGSFGLWRQNISVGVQNENNYLLTNYNHLQSDGFRDNSRYNRDAFNLSGSLALNEKSKLSFISVFTRLKAFIPSSLNETDFENNPQTAPANWAQSEGFESYKRLVLGINYKLNINARLNWSTSIFGNYKDAFEPRPFDILDEVNGALGLRSLLNYNTKLFNADTQLTVGTELMTEDYTFSLFRNLYQQQPGVGSVKGDQFAKTNQNRNYIRAFISQSTNINNTWFFEAGLSLNSTTYTQKDEFNSDTSSERESYSFETVLSPRLGISYKANPNTNIFGSVSRGFSVPSVAETLTPEGSINTELKPERGWNYEVGVKSTLLKNKLYTELTLYSLQVNNLLVARRIAEDQFVGINAGESSHKGAELSLRYNETLFNNIEVSPYFTGSLNHYRFKDFVDGDEDFSGNKLTGAPNVQWQTGLDINTDFGLSIFASLLHVGAIPLNDGNTLFSDAYSVTNLKAMYQFPLFKSIIANISAGVNNLFDLNYAASILPNAVGFGNSAPRYFYPGAPVNYFGNINLRYQF</sequence>
<evidence type="ECO:0000313" key="17">
    <source>
        <dbReference type="Proteomes" id="UP000317332"/>
    </source>
</evidence>
<evidence type="ECO:0000256" key="7">
    <source>
        <dbReference type="ARBA" id="ARBA00023004"/>
    </source>
</evidence>
<keyword evidence="10 12" id="KW-0472">Membrane</keyword>
<dbReference type="InterPro" id="IPR039426">
    <property type="entry name" value="TonB-dep_rcpt-like"/>
</dbReference>
<keyword evidence="6" id="KW-0732">Signal</keyword>
<dbReference type="Pfam" id="PF07715">
    <property type="entry name" value="Plug"/>
    <property type="match status" value="1"/>
</dbReference>
<dbReference type="PANTHER" id="PTHR32552:SF68">
    <property type="entry name" value="FERRICHROME OUTER MEMBRANE TRANSPORTER_PHAGE RECEPTOR"/>
    <property type="match status" value="1"/>
</dbReference>
<dbReference type="PROSITE" id="PS52016">
    <property type="entry name" value="TONB_DEPENDENT_REC_3"/>
    <property type="match status" value="1"/>
</dbReference>
<evidence type="ECO:0000256" key="10">
    <source>
        <dbReference type="ARBA" id="ARBA00023136"/>
    </source>
</evidence>
<dbReference type="EMBL" id="VHIQ01000003">
    <property type="protein sequence ID" value="TPV33765.1"/>
    <property type="molecule type" value="Genomic_DNA"/>
</dbReference>
<evidence type="ECO:0000256" key="4">
    <source>
        <dbReference type="ARBA" id="ARBA00022496"/>
    </source>
</evidence>
<keyword evidence="16" id="KW-0675">Receptor</keyword>
<evidence type="ECO:0000256" key="2">
    <source>
        <dbReference type="ARBA" id="ARBA00022448"/>
    </source>
</evidence>
<dbReference type="Pfam" id="PF00593">
    <property type="entry name" value="TonB_dep_Rec_b-barrel"/>
    <property type="match status" value="1"/>
</dbReference>
<evidence type="ECO:0000256" key="9">
    <source>
        <dbReference type="ARBA" id="ARBA00023077"/>
    </source>
</evidence>
<evidence type="ECO:0000256" key="13">
    <source>
        <dbReference type="RuleBase" id="RU003357"/>
    </source>
</evidence>
<dbReference type="GO" id="GO:0009279">
    <property type="term" value="C:cell outer membrane"/>
    <property type="evidence" value="ECO:0007669"/>
    <property type="project" value="UniProtKB-SubCell"/>
</dbReference>
<keyword evidence="7" id="KW-0408">Iron</keyword>
<feature type="domain" description="TonB-dependent receptor-like beta-barrel" evidence="14">
    <location>
        <begin position="224"/>
        <end position="646"/>
    </location>
</feature>
<comment type="subcellular location">
    <subcellularLocation>
        <location evidence="1 12">Cell outer membrane</location>
        <topology evidence="1 12">Multi-pass membrane protein</topology>
    </subcellularLocation>
</comment>
<dbReference type="SUPFAM" id="SSF56935">
    <property type="entry name" value="Porins"/>
    <property type="match status" value="1"/>
</dbReference>
<gene>
    <name evidence="16" type="ORF">FJ651_06300</name>
</gene>
<reference evidence="16 17" key="1">
    <citation type="submission" date="2019-06" db="EMBL/GenBank/DDBJ databases">
        <title>Flavobacteriaceae Paucihalobacterium erythroidium CWB-1, complete genome.</title>
        <authorList>
            <person name="Wu S."/>
        </authorList>
    </citation>
    <scope>NUCLEOTIDE SEQUENCE [LARGE SCALE GENOMIC DNA]</scope>
    <source>
        <strain evidence="16 17">CWB-1</strain>
    </source>
</reference>
<evidence type="ECO:0000256" key="5">
    <source>
        <dbReference type="ARBA" id="ARBA00022692"/>
    </source>
</evidence>
<dbReference type="InterPro" id="IPR037066">
    <property type="entry name" value="Plug_dom_sf"/>
</dbReference>
<dbReference type="Proteomes" id="UP000317332">
    <property type="component" value="Unassembled WGS sequence"/>
</dbReference>
<keyword evidence="8" id="KW-0406">Ion transport</keyword>
<keyword evidence="3 12" id="KW-1134">Transmembrane beta strand</keyword>